<protein>
    <submittedName>
        <fullName evidence="1">Uncharacterized protein</fullName>
    </submittedName>
</protein>
<dbReference type="EMBL" id="JAWWNJ010000007">
    <property type="protein sequence ID" value="KAK7051939.1"/>
    <property type="molecule type" value="Genomic_DNA"/>
</dbReference>
<evidence type="ECO:0000313" key="2">
    <source>
        <dbReference type="Proteomes" id="UP001362999"/>
    </source>
</evidence>
<reference evidence="1 2" key="1">
    <citation type="journal article" date="2024" name="J Genomics">
        <title>Draft genome sequencing and assembly of Favolaschia claudopus CIRM-BRFM 2984 isolated from oak limbs.</title>
        <authorList>
            <person name="Navarro D."/>
            <person name="Drula E."/>
            <person name="Chaduli D."/>
            <person name="Cazenave R."/>
            <person name="Ahrendt S."/>
            <person name="Wang J."/>
            <person name="Lipzen A."/>
            <person name="Daum C."/>
            <person name="Barry K."/>
            <person name="Grigoriev I.V."/>
            <person name="Favel A."/>
            <person name="Rosso M.N."/>
            <person name="Martin F."/>
        </authorList>
    </citation>
    <scope>NUCLEOTIDE SEQUENCE [LARGE SCALE GENOMIC DNA]</scope>
    <source>
        <strain evidence="1 2">CIRM-BRFM 2984</strain>
    </source>
</reference>
<dbReference type="Proteomes" id="UP001362999">
    <property type="component" value="Unassembled WGS sequence"/>
</dbReference>
<gene>
    <name evidence="1" type="ORF">R3P38DRAFT_2603116</name>
</gene>
<accession>A0AAW0DKU0</accession>
<proteinExistence type="predicted"/>
<keyword evidence="2" id="KW-1185">Reference proteome</keyword>
<organism evidence="1 2">
    <name type="scientific">Favolaschia claudopus</name>
    <dbReference type="NCBI Taxonomy" id="2862362"/>
    <lineage>
        <taxon>Eukaryota</taxon>
        <taxon>Fungi</taxon>
        <taxon>Dikarya</taxon>
        <taxon>Basidiomycota</taxon>
        <taxon>Agaricomycotina</taxon>
        <taxon>Agaricomycetes</taxon>
        <taxon>Agaricomycetidae</taxon>
        <taxon>Agaricales</taxon>
        <taxon>Marasmiineae</taxon>
        <taxon>Mycenaceae</taxon>
        <taxon>Favolaschia</taxon>
    </lineage>
</organism>
<name>A0AAW0DKU0_9AGAR</name>
<comment type="caution">
    <text evidence="1">The sequence shown here is derived from an EMBL/GenBank/DDBJ whole genome shotgun (WGS) entry which is preliminary data.</text>
</comment>
<sequence>MPKVFQKQLATMGSYASIMNDAPASQLEFDLYVKFTLDQPVSMTGLSLVTAAAGVVAALPIPNVAESANVILDPDSALAALGLIPGDLSLGPLLAGTIGLTAIDEGYLAVPRGNFIRTDKLPLNSTVYAQVLSVSVNNNSTVILFAGSHNLTTGGTAESDNRSMFLEGILQGLDTRIVTPLASTDPSAQNIVDQYEAMIQSEDTSTFTTAIKASDLRPCSLAKLFTLD</sequence>
<dbReference type="AlphaFoldDB" id="A0AAW0DKU0"/>
<evidence type="ECO:0000313" key="1">
    <source>
        <dbReference type="EMBL" id="KAK7051939.1"/>
    </source>
</evidence>